<protein>
    <recommendedName>
        <fullName evidence="4">Peptidyl-prolyl cis-trans isomerase</fullName>
        <ecNumber evidence="4">5.2.1.8</ecNumber>
    </recommendedName>
</protein>
<proteinExistence type="inferred from homology"/>
<dbReference type="Proteomes" id="UP001485459">
    <property type="component" value="Chromosome"/>
</dbReference>
<dbReference type="InterPro" id="IPR001179">
    <property type="entry name" value="PPIase_FKBP_dom"/>
</dbReference>
<accession>A0ABZ2YMB7</accession>
<dbReference type="InterPro" id="IPR046357">
    <property type="entry name" value="PPIase_dom_sf"/>
</dbReference>
<evidence type="ECO:0000313" key="7">
    <source>
        <dbReference type="Proteomes" id="UP001485459"/>
    </source>
</evidence>
<evidence type="ECO:0000256" key="3">
    <source>
        <dbReference type="PROSITE-ProRule" id="PRU00277"/>
    </source>
</evidence>
<name>A0ABZ2YMB7_9BACT</name>
<comment type="similarity">
    <text evidence="4">Belongs to the FKBP-type PPIase family.</text>
</comment>
<keyword evidence="2 3" id="KW-0697">Rotamase</keyword>
<dbReference type="Pfam" id="PF00254">
    <property type="entry name" value="FKBP_C"/>
    <property type="match status" value="1"/>
</dbReference>
<dbReference type="PROSITE" id="PS51257">
    <property type="entry name" value="PROKAR_LIPOPROTEIN"/>
    <property type="match status" value="1"/>
</dbReference>
<reference evidence="7" key="1">
    <citation type="submission" date="2024-03" db="EMBL/GenBank/DDBJ databases">
        <title>Chitinophaga horti sp. nov., isolated from garden soil.</title>
        <authorList>
            <person name="Lee D.S."/>
            <person name="Han D.M."/>
            <person name="Baek J.H."/>
            <person name="Choi D.G."/>
            <person name="Jeon J.H."/>
            <person name="Jeon C.O."/>
        </authorList>
    </citation>
    <scope>NUCLEOTIDE SEQUENCE [LARGE SCALE GENOMIC DNA]</scope>
    <source>
        <strain evidence="7">GPA1</strain>
    </source>
</reference>
<dbReference type="RefSeq" id="WP_341835414.1">
    <property type="nucleotide sequence ID" value="NZ_CP149822.1"/>
</dbReference>
<dbReference type="EMBL" id="CP149822">
    <property type="protein sequence ID" value="WZN40497.1"/>
    <property type="molecule type" value="Genomic_DNA"/>
</dbReference>
<comment type="catalytic activity">
    <reaction evidence="1 3 4">
        <text>[protein]-peptidylproline (omega=180) = [protein]-peptidylproline (omega=0)</text>
        <dbReference type="Rhea" id="RHEA:16237"/>
        <dbReference type="Rhea" id="RHEA-COMP:10747"/>
        <dbReference type="Rhea" id="RHEA-COMP:10748"/>
        <dbReference type="ChEBI" id="CHEBI:83833"/>
        <dbReference type="ChEBI" id="CHEBI:83834"/>
        <dbReference type="EC" id="5.2.1.8"/>
    </reaction>
</comment>
<sequence length="176" mass="19461">MPLNKGLRLFRSLPPSLGLLVLAVGLLTGCAKSLEDADRILSDIVAETNAIRGYLKQHKMDSGTVIHPSGMIYRIWEPGDKSDTISLDEIPVVTYKRKLLGQDQIVEASPIPTSFDNRRLKDHILGWQYGLPLITKGGRIELFIPSRLAFSDVGIPGKIPPNAILHCDITLIDIRK</sequence>
<evidence type="ECO:0000313" key="6">
    <source>
        <dbReference type="EMBL" id="WZN40497.1"/>
    </source>
</evidence>
<evidence type="ECO:0000256" key="1">
    <source>
        <dbReference type="ARBA" id="ARBA00000971"/>
    </source>
</evidence>
<dbReference type="SUPFAM" id="SSF54534">
    <property type="entry name" value="FKBP-like"/>
    <property type="match status" value="1"/>
</dbReference>
<gene>
    <name evidence="6" type="ORF">WJU16_21265</name>
</gene>
<dbReference type="GO" id="GO:0003755">
    <property type="term" value="F:peptidyl-prolyl cis-trans isomerase activity"/>
    <property type="evidence" value="ECO:0007669"/>
    <property type="project" value="UniProtKB-EC"/>
</dbReference>
<keyword evidence="3 4" id="KW-0413">Isomerase</keyword>
<feature type="domain" description="PPIase FKBP-type" evidence="5">
    <location>
        <begin position="88"/>
        <end position="175"/>
    </location>
</feature>
<dbReference type="Gene3D" id="3.10.50.40">
    <property type="match status" value="1"/>
</dbReference>
<evidence type="ECO:0000256" key="4">
    <source>
        <dbReference type="RuleBase" id="RU003915"/>
    </source>
</evidence>
<organism evidence="6 7">
    <name type="scientific">Chitinophaga pollutisoli</name>
    <dbReference type="NCBI Taxonomy" id="3133966"/>
    <lineage>
        <taxon>Bacteria</taxon>
        <taxon>Pseudomonadati</taxon>
        <taxon>Bacteroidota</taxon>
        <taxon>Chitinophagia</taxon>
        <taxon>Chitinophagales</taxon>
        <taxon>Chitinophagaceae</taxon>
        <taxon>Chitinophaga</taxon>
    </lineage>
</organism>
<dbReference type="PROSITE" id="PS50059">
    <property type="entry name" value="FKBP_PPIASE"/>
    <property type="match status" value="1"/>
</dbReference>
<evidence type="ECO:0000256" key="2">
    <source>
        <dbReference type="ARBA" id="ARBA00023110"/>
    </source>
</evidence>
<evidence type="ECO:0000259" key="5">
    <source>
        <dbReference type="PROSITE" id="PS50059"/>
    </source>
</evidence>
<keyword evidence="7" id="KW-1185">Reference proteome</keyword>
<dbReference type="EC" id="5.2.1.8" evidence="4"/>